<dbReference type="EMBL" id="JAMZEL010000015">
    <property type="protein sequence ID" value="MCP1385813.1"/>
    <property type="molecule type" value="Genomic_DNA"/>
</dbReference>
<name>A0ABT1FYE0_9BACT</name>
<comment type="caution">
    <text evidence="2">The sequence shown here is derived from an EMBL/GenBank/DDBJ whole genome shotgun (WGS) entry which is preliminary data.</text>
</comment>
<dbReference type="PANTHER" id="PTHR46889:SF5">
    <property type="entry name" value="INTEGRASE PROTEIN"/>
    <property type="match status" value="1"/>
</dbReference>
<dbReference type="Gene3D" id="3.30.420.10">
    <property type="entry name" value="Ribonuclease H-like superfamily/Ribonuclease H"/>
    <property type="match status" value="1"/>
</dbReference>
<gene>
    <name evidence="2" type="ORF">NCI00_25465</name>
</gene>
<accession>A0ABT1FYE0</accession>
<evidence type="ECO:0000313" key="2">
    <source>
        <dbReference type="EMBL" id="MCP1385813.1"/>
    </source>
</evidence>
<proteinExistence type="predicted"/>
<reference evidence="2 3" key="1">
    <citation type="submission" date="2022-06" db="EMBL/GenBank/DDBJ databases">
        <title>Runella sp. S5 genome sequencing.</title>
        <authorList>
            <person name="Park S."/>
        </authorList>
    </citation>
    <scope>NUCLEOTIDE SEQUENCE [LARGE SCALE GENOMIC DNA]</scope>
    <source>
        <strain evidence="2 3">S5</strain>
    </source>
</reference>
<dbReference type="InterPro" id="IPR050900">
    <property type="entry name" value="Transposase_IS3/IS150/IS904"/>
</dbReference>
<dbReference type="InterPro" id="IPR001584">
    <property type="entry name" value="Integrase_cat-core"/>
</dbReference>
<evidence type="ECO:0000259" key="1">
    <source>
        <dbReference type="PROSITE" id="PS50994"/>
    </source>
</evidence>
<dbReference type="PANTHER" id="PTHR46889">
    <property type="entry name" value="TRANSPOSASE INSF FOR INSERTION SEQUENCE IS3B-RELATED"/>
    <property type="match status" value="1"/>
</dbReference>
<sequence length="299" mass="35407">MSHPHFHIRQISGLFGFSRQAFYQHKNRQLTTEECDQQVLALIEQIRKDHPRLGGKKLYELLKKELIERGIKMGRDALFDLLAANNLLIRKRKRRMITTFSRHRFRKYPNLIKELTILRPNQVWVADITYWLTETGYLYISLLTDAYSRRIMGFALADNLEAVNSRLALEMALKQITKRIGRQLIHHSDRGIQYCSSEYVRTVESYNIRISMTENSDPLENSIAERINGILKDEYLSHQPVRSFEEAYALLEKGVFLYNYKRPHLSCNMLSPNEAYNEFGPLERRWKNYYDPTKSKKKK</sequence>
<dbReference type="InterPro" id="IPR048020">
    <property type="entry name" value="Transpos_IS3"/>
</dbReference>
<dbReference type="InterPro" id="IPR036397">
    <property type="entry name" value="RNaseH_sf"/>
</dbReference>
<keyword evidence="3" id="KW-1185">Reference proteome</keyword>
<protein>
    <submittedName>
        <fullName evidence="2">IS3 family transposase</fullName>
    </submittedName>
</protein>
<dbReference type="PROSITE" id="PS50994">
    <property type="entry name" value="INTEGRASE"/>
    <property type="match status" value="1"/>
</dbReference>
<dbReference type="NCBIfam" id="NF033516">
    <property type="entry name" value="transpos_IS3"/>
    <property type="match status" value="1"/>
</dbReference>
<dbReference type="Proteomes" id="UP001204772">
    <property type="component" value="Unassembled WGS sequence"/>
</dbReference>
<organism evidence="2 3">
    <name type="scientific">Runella salmonicolor</name>
    <dbReference type="NCBI Taxonomy" id="2950278"/>
    <lineage>
        <taxon>Bacteria</taxon>
        <taxon>Pseudomonadati</taxon>
        <taxon>Bacteroidota</taxon>
        <taxon>Cytophagia</taxon>
        <taxon>Cytophagales</taxon>
        <taxon>Spirosomataceae</taxon>
        <taxon>Runella</taxon>
    </lineage>
</organism>
<dbReference type="Pfam" id="PF00665">
    <property type="entry name" value="rve"/>
    <property type="match status" value="1"/>
</dbReference>
<feature type="domain" description="Integrase catalytic" evidence="1">
    <location>
        <begin position="116"/>
        <end position="280"/>
    </location>
</feature>
<evidence type="ECO:0000313" key="3">
    <source>
        <dbReference type="Proteomes" id="UP001204772"/>
    </source>
</evidence>
<dbReference type="InterPro" id="IPR012337">
    <property type="entry name" value="RNaseH-like_sf"/>
</dbReference>
<dbReference type="SUPFAM" id="SSF53098">
    <property type="entry name" value="Ribonuclease H-like"/>
    <property type="match status" value="1"/>
</dbReference>
<dbReference type="RefSeq" id="WP_253532364.1">
    <property type="nucleotide sequence ID" value="NZ_JAMZEL010000015.1"/>
</dbReference>